<sequence length="76" mass="7602">MHETCTTQMTYLDQTNATRERAVSGTPDGQGRAPGATLPTITERHTHPSAPPVEAGAGAPPAPAAAAGAQPCPQGA</sequence>
<keyword evidence="3" id="KW-1185">Reference proteome</keyword>
<evidence type="ECO:0000313" key="3">
    <source>
        <dbReference type="Proteomes" id="UP000275401"/>
    </source>
</evidence>
<feature type="region of interest" description="Disordered" evidence="1">
    <location>
        <begin position="1"/>
        <end position="76"/>
    </location>
</feature>
<evidence type="ECO:0000313" key="2">
    <source>
        <dbReference type="EMBL" id="RNF97974.1"/>
    </source>
</evidence>
<accession>A0A3M8U225</accession>
<gene>
    <name evidence="2" type="ORF">EEJ42_36500</name>
</gene>
<dbReference type="Proteomes" id="UP000275401">
    <property type="component" value="Unassembled WGS sequence"/>
</dbReference>
<organism evidence="2 3">
    <name type="scientific">Streptomyces botrytidirepellens</name>
    <dbReference type="NCBI Taxonomy" id="2486417"/>
    <lineage>
        <taxon>Bacteria</taxon>
        <taxon>Bacillati</taxon>
        <taxon>Actinomycetota</taxon>
        <taxon>Actinomycetes</taxon>
        <taxon>Kitasatosporales</taxon>
        <taxon>Streptomycetaceae</taxon>
        <taxon>Streptomyces</taxon>
    </lineage>
</organism>
<feature type="non-terminal residue" evidence="2">
    <location>
        <position position="76"/>
    </location>
</feature>
<reference evidence="2 3" key="1">
    <citation type="submission" date="2018-11" db="EMBL/GenBank/DDBJ databases">
        <title>The Potential of Streptomyces as Biocontrol Agents against the Tomato grey mould, Botrytis cinerea (Gray mold) Frontiers in Microbiology.</title>
        <authorList>
            <person name="Li D."/>
        </authorList>
    </citation>
    <scope>NUCLEOTIDE SEQUENCE [LARGE SCALE GENOMIC DNA]</scope>
    <source>
        <strain evidence="2 3">NEAU-LD23</strain>
    </source>
</reference>
<name>A0A3M8U225_9ACTN</name>
<protein>
    <submittedName>
        <fullName evidence="2">Uncharacterized protein</fullName>
    </submittedName>
</protein>
<dbReference type="AlphaFoldDB" id="A0A3M8U225"/>
<dbReference type="EMBL" id="RIBZ01000708">
    <property type="protein sequence ID" value="RNF97974.1"/>
    <property type="molecule type" value="Genomic_DNA"/>
</dbReference>
<proteinExistence type="predicted"/>
<comment type="caution">
    <text evidence="2">The sequence shown here is derived from an EMBL/GenBank/DDBJ whole genome shotgun (WGS) entry which is preliminary data.</text>
</comment>
<evidence type="ECO:0000256" key="1">
    <source>
        <dbReference type="SAM" id="MobiDB-lite"/>
    </source>
</evidence>
<feature type="compositionally biased region" description="Low complexity" evidence="1">
    <location>
        <begin position="52"/>
        <end position="76"/>
    </location>
</feature>
<feature type="compositionally biased region" description="Polar residues" evidence="1">
    <location>
        <begin position="1"/>
        <end position="17"/>
    </location>
</feature>